<feature type="active site" description="Proton donor" evidence="3">
    <location>
        <position position="109"/>
    </location>
</feature>
<organism evidence="6 7">
    <name type="scientific">Aureibacter tunicatorum</name>
    <dbReference type="NCBI Taxonomy" id="866807"/>
    <lineage>
        <taxon>Bacteria</taxon>
        <taxon>Pseudomonadati</taxon>
        <taxon>Bacteroidota</taxon>
        <taxon>Cytophagia</taxon>
        <taxon>Cytophagales</taxon>
        <taxon>Persicobacteraceae</taxon>
        <taxon>Aureibacter</taxon>
    </lineage>
</organism>
<dbReference type="Gene3D" id="3.30.20.10">
    <property type="entry name" value="Endochitinase, domain 2"/>
    <property type="match status" value="1"/>
</dbReference>
<evidence type="ECO:0000256" key="1">
    <source>
        <dbReference type="ARBA" id="ARBA00022821"/>
    </source>
</evidence>
<dbReference type="Proteomes" id="UP001185092">
    <property type="component" value="Unassembled WGS sequence"/>
</dbReference>
<keyword evidence="1" id="KW-0611">Plant defense</keyword>
<protein>
    <recommendedName>
        <fullName evidence="5">Glycoside hydrolase family 19 catalytic domain-containing protein</fullName>
    </recommendedName>
</protein>
<keyword evidence="7" id="KW-1185">Reference proteome</keyword>
<comment type="caution">
    <text evidence="6">The sequence shown here is derived from an EMBL/GenBank/DDBJ whole genome shotgun (WGS) entry which is preliminary data.</text>
</comment>
<dbReference type="PANTHER" id="PTHR22595:SF79">
    <property type="entry name" value="CHITINASE 12"/>
    <property type="match status" value="1"/>
</dbReference>
<dbReference type="InterPro" id="IPR023346">
    <property type="entry name" value="Lysozyme-like_dom_sf"/>
</dbReference>
<dbReference type="RefSeq" id="WP_309939320.1">
    <property type="nucleotide sequence ID" value="NZ_AP025305.1"/>
</dbReference>
<feature type="signal peptide" evidence="4">
    <location>
        <begin position="1"/>
        <end position="22"/>
    </location>
</feature>
<dbReference type="Gene3D" id="1.10.530.10">
    <property type="match status" value="1"/>
</dbReference>
<reference evidence="6" key="1">
    <citation type="submission" date="2023-07" db="EMBL/GenBank/DDBJ databases">
        <title>Genomic Encyclopedia of Type Strains, Phase IV (KMG-IV): sequencing the most valuable type-strain genomes for metagenomic binning, comparative biology and taxonomic classification.</title>
        <authorList>
            <person name="Goeker M."/>
        </authorList>
    </citation>
    <scope>NUCLEOTIDE SEQUENCE</scope>
    <source>
        <strain evidence="6">DSM 26174</strain>
    </source>
</reference>
<gene>
    <name evidence="6" type="ORF">HNQ88_002660</name>
</gene>
<sequence length="301" mass="34064">MKNSYLATLFIIILLNFSSCNNDDDTKPISLADDPAAKSIRDIFTKEDFELWFPDSIMAWGSKTRTRNPFYSYEAFIEAAKRYPKFGTEGSVEQNKKEIAAFLANCAHETTGGWSTAPGPHGTYSWGLYWIREVGCTPQKPCQQYTVPNQEYPPMSTEGYYGRGPLQISYNYNYGRCSEDLFGDKTILLKNPDMVATDSVLAFKAALWFWMTPQPPKPSCHQIMLEDWVPSRQDSMANRLPKYQFAMTIVVINGGVECYGTGTPSLQALNRVGFDSLFLDFYNIKKDLPVSDCDCSKISPY</sequence>
<evidence type="ECO:0000256" key="4">
    <source>
        <dbReference type="SAM" id="SignalP"/>
    </source>
</evidence>
<feature type="domain" description="Glycoside hydrolase family 19 catalytic" evidence="5">
    <location>
        <begin position="201"/>
        <end position="211"/>
    </location>
</feature>
<dbReference type="SUPFAM" id="SSF53955">
    <property type="entry name" value="Lysozyme-like"/>
    <property type="match status" value="1"/>
</dbReference>
<feature type="chain" id="PRO_5042120630" description="Glycoside hydrolase family 19 catalytic domain-containing protein" evidence="4">
    <location>
        <begin position="23"/>
        <end position="301"/>
    </location>
</feature>
<dbReference type="PANTHER" id="PTHR22595">
    <property type="entry name" value="CHITINASE-RELATED"/>
    <property type="match status" value="1"/>
</dbReference>
<dbReference type="Pfam" id="PF00182">
    <property type="entry name" value="Glyco_hydro_19"/>
    <property type="match status" value="1"/>
</dbReference>
<dbReference type="EMBL" id="JAVDQD010000003">
    <property type="protein sequence ID" value="MDR6239612.1"/>
    <property type="molecule type" value="Genomic_DNA"/>
</dbReference>
<dbReference type="InterPro" id="IPR000726">
    <property type="entry name" value="Glyco_hydro_19_cat"/>
</dbReference>
<evidence type="ECO:0000313" key="6">
    <source>
        <dbReference type="EMBL" id="MDR6239612.1"/>
    </source>
</evidence>
<dbReference type="GO" id="GO:0004568">
    <property type="term" value="F:chitinase activity"/>
    <property type="evidence" value="ECO:0007669"/>
    <property type="project" value="InterPro"/>
</dbReference>
<dbReference type="PROSITE" id="PS00774">
    <property type="entry name" value="CHITINASE_19_2"/>
    <property type="match status" value="1"/>
</dbReference>
<keyword evidence="4" id="KW-0732">Signal</keyword>
<dbReference type="PIRSF" id="PIRSF001060">
    <property type="entry name" value="Endochitinase"/>
    <property type="match status" value="1"/>
</dbReference>
<dbReference type="GO" id="GO:0006032">
    <property type="term" value="P:chitin catabolic process"/>
    <property type="evidence" value="ECO:0007669"/>
    <property type="project" value="InterPro"/>
</dbReference>
<evidence type="ECO:0000256" key="3">
    <source>
        <dbReference type="PIRSR" id="PIRSR001060-1"/>
    </source>
</evidence>
<evidence type="ECO:0000256" key="2">
    <source>
        <dbReference type="ARBA" id="ARBA00023157"/>
    </source>
</evidence>
<evidence type="ECO:0000259" key="5">
    <source>
        <dbReference type="PROSITE" id="PS00774"/>
    </source>
</evidence>
<dbReference type="GO" id="GO:0005975">
    <property type="term" value="P:carbohydrate metabolic process"/>
    <property type="evidence" value="ECO:0007669"/>
    <property type="project" value="InterPro"/>
</dbReference>
<dbReference type="CDD" id="cd00325">
    <property type="entry name" value="chitinase_GH19"/>
    <property type="match status" value="1"/>
</dbReference>
<dbReference type="AlphaFoldDB" id="A0AAE3XME0"/>
<evidence type="ECO:0000313" key="7">
    <source>
        <dbReference type="Proteomes" id="UP001185092"/>
    </source>
</evidence>
<proteinExistence type="predicted"/>
<keyword evidence="2" id="KW-1015">Disulfide bond</keyword>
<dbReference type="GO" id="GO:0016998">
    <property type="term" value="P:cell wall macromolecule catabolic process"/>
    <property type="evidence" value="ECO:0007669"/>
    <property type="project" value="InterPro"/>
</dbReference>
<dbReference type="InterPro" id="IPR016283">
    <property type="entry name" value="Glyco_hydro_19"/>
</dbReference>
<accession>A0AAE3XME0</accession>
<dbReference type="GO" id="GO:0050832">
    <property type="term" value="P:defense response to fungus"/>
    <property type="evidence" value="ECO:0007669"/>
    <property type="project" value="UniProtKB-ARBA"/>
</dbReference>
<name>A0AAE3XME0_9BACT</name>